<gene>
    <name evidence="4" type="ORF">F5972_35505</name>
</gene>
<dbReference type="InterPro" id="IPR032466">
    <property type="entry name" value="Metal_Hydrolase"/>
</dbReference>
<comment type="similarity">
    <text evidence="3">Belongs to the metallo-dependent hydrolases superfamily. Phosphotriesterase family.</text>
</comment>
<keyword evidence="1" id="KW-0479">Metal-binding</keyword>
<dbReference type="SUPFAM" id="SSF51556">
    <property type="entry name" value="Metallo-dependent hydrolases"/>
    <property type="match status" value="1"/>
</dbReference>
<dbReference type="GO" id="GO:0008270">
    <property type="term" value="F:zinc ion binding"/>
    <property type="evidence" value="ECO:0007669"/>
    <property type="project" value="InterPro"/>
</dbReference>
<accession>A0A5J5JQW9</accession>
<dbReference type="AlphaFoldDB" id="A0A5J5JQW9"/>
<comment type="caution">
    <text evidence="3">Lacks conserved residue(s) required for the propagation of feature annotation.</text>
</comment>
<dbReference type="PROSITE" id="PS51347">
    <property type="entry name" value="PHOSPHOTRIESTERASE_2"/>
    <property type="match status" value="1"/>
</dbReference>
<name>A0A5J5JQW9_9ACTN</name>
<dbReference type="PANTHER" id="PTHR10819">
    <property type="entry name" value="PHOSPHOTRIESTERASE-RELATED"/>
    <property type="match status" value="1"/>
</dbReference>
<reference evidence="4 5" key="1">
    <citation type="submission" date="2019-09" db="EMBL/GenBank/DDBJ databases">
        <title>Screening of Novel Bioactive Compounds from Soil-Associated.</title>
        <authorList>
            <person name="Gong X."/>
        </authorList>
    </citation>
    <scope>NUCLEOTIDE SEQUENCE [LARGE SCALE GENOMIC DNA]</scope>
    <source>
        <strain evidence="4 5">Gxj-6</strain>
    </source>
</reference>
<dbReference type="InterPro" id="IPR001559">
    <property type="entry name" value="Phosphotriesterase"/>
</dbReference>
<keyword evidence="2" id="KW-0378">Hydrolase</keyword>
<protein>
    <submittedName>
        <fullName evidence="4">Aryldialkylphosphatase</fullName>
    </submittedName>
</protein>
<dbReference type="Gene3D" id="3.20.20.140">
    <property type="entry name" value="Metal-dependent hydrolases"/>
    <property type="match status" value="1"/>
</dbReference>
<dbReference type="PANTHER" id="PTHR10819:SF3">
    <property type="entry name" value="PHOSPHOTRIESTERASE-RELATED PROTEIN"/>
    <property type="match status" value="1"/>
</dbReference>
<evidence type="ECO:0000313" key="4">
    <source>
        <dbReference type="EMBL" id="KAA9373378.1"/>
    </source>
</evidence>
<dbReference type="RefSeq" id="WP_150940337.1">
    <property type="nucleotide sequence ID" value="NZ_VYTZ01000024.1"/>
</dbReference>
<organism evidence="4 5">
    <name type="scientific">Microbispora cellulosiformans</name>
    <dbReference type="NCBI Taxonomy" id="2614688"/>
    <lineage>
        <taxon>Bacteria</taxon>
        <taxon>Bacillati</taxon>
        <taxon>Actinomycetota</taxon>
        <taxon>Actinomycetes</taxon>
        <taxon>Streptosporangiales</taxon>
        <taxon>Streptosporangiaceae</taxon>
        <taxon>Microbispora</taxon>
    </lineage>
</organism>
<evidence type="ECO:0000256" key="1">
    <source>
        <dbReference type="ARBA" id="ARBA00022723"/>
    </source>
</evidence>
<proteinExistence type="inferred from homology"/>
<comment type="caution">
    <text evidence="4">The sequence shown here is derived from an EMBL/GenBank/DDBJ whole genome shotgun (WGS) entry which is preliminary data.</text>
</comment>
<evidence type="ECO:0000313" key="5">
    <source>
        <dbReference type="Proteomes" id="UP000327011"/>
    </source>
</evidence>
<dbReference type="EMBL" id="VYTZ01000024">
    <property type="protein sequence ID" value="KAA9373378.1"/>
    <property type="molecule type" value="Genomic_DNA"/>
</dbReference>
<evidence type="ECO:0000256" key="2">
    <source>
        <dbReference type="ARBA" id="ARBA00022801"/>
    </source>
</evidence>
<evidence type="ECO:0000256" key="3">
    <source>
        <dbReference type="PROSITE-ProRule" id="PRU00679"/>
    </source>
</evidence>
<dbReference type="Proteomes" id="UP000327011">
    <property type="component" value="Unassembled WGS sequence"/>
</dbReference>
<keyword evidence="5" id="KW-1185">Reference proteome</keyword>
<dbReference type="Pfam" id="PF02126">
    <property type="entry name" value="PTE"/>
    <property type="match status" value="1"/>
</dbReference>
<dbReference type="GO" id="GO:0016787">
    <property type="term" value="F:hydrolase activity"/>
    <property type="evidence" value="ECO:0007669"/>
    <property type="project" value="UniProtKB-KW"/>
</dbReference>
<sequence>MSGAYFPRIQTVTGALPVSEIDGPVLPHEHLRTDTRWGIGVDSDPCRWLDEERYVLAEFKDLGRGEALGLVVEHSCIGMARDPASLARISMAARVPIVAATGFAAQPFAGAAITRYGVDDLTADLLHEIGAGLDGTGARPGVIVAASWGETPAPAEERAVTAAARASLRTDLPVAAGGLELLELLLSQNVPAQRLSAPGADTPAQRKIAETGAYVSVSCADDVLTLLDAGHAERILVSSGVRLREHLAGYGGQGYGRLFSSVVPALRAAGVDDGTLRLVTHDNPLRWLTAGQGRLAA</sequence>